<dbReference type="OrthoDB" id="9802525at2"/>
<dbReference type="Pfam" id="PF13439">
    <property type="entry name" value="Glyco_transf_4"/>
    <property type="match status" value="1"/>
</dbReference>
<sequence>MNIGIFSDTYFPQLNGVATSIRTLTHALREKGHTVYIFTPSDPRCEGQPEDEDIFRLPSIPVYFVRDYRAGYIFPPHILKKIKKLNLDIVHTQTEFPLGFLGKLVSTTEGIPMVHTYHTMYEDYVHYIGGGHIISKNMAREFSCAFCNTAMAVIAPTHKTEQLLSGYGVTKPISIIPTGINTAHFRKENFDAAEILALRESLGLKADTPVIISIGRIAKEKSIDVVISALPKLIEKLPEVQMVIVGEGNEIENLRNFAESLGVGAHVMFTGGKPWDEIGKYYQLGNVFCSASVSETQGLTFAEAMAGGIPVVAKKDECIENIITDGETGMLFEKNENLPELLYRVLTDKSLSEKLSTASIQAMDVLSVQNFADSVEQLYQNILEQEERPKPIAAPVIPFVIGAKAAKGITGLPGKISRTYLKKAANFLSSAKGE</sequence>
<evidence type="ECO:0000313" key="3">
    <source>
        <dbReference type="EMBL" id="GCB28618.1"/>
    </source>
</evidence>
<organism evidence="3 4">
    <name type="scientific">Anaerotignum faecicola</name>
    <dbReference type="NCBI Taxonomy" id="2358141"/>
    <lineage>
        <taxon>Bacteria</taxon>
        <taxon>Bacillati</taxon>
        <taxon>Bacillota</taxon>
        <taxon>Clostridia</taxon>
        <taxon>Lachnospirales</taxon>
        <taxon>Anaerotignaceae</taxon>
        <taxon>Anaerotignum</taxon>
    </lineage>
</organism>
<dbReference type="SUPFAM" id="SSF53756">
    <property type="entry name" value="UDP-Glycosyltransferase/glycogen phosphorylase"/>
    <property type="match status" value="1"/>
</dbReference>
<dbReference type="Gene3D" id="3.40.50.2000">
    <property type="entry name" value="Glycogen Phosphorylase B"/>
    <property type="match status" value="2"/>
</dbReference>
<dbReference type="AlphaFoldDB" id="A0A401LAR2"/>
<dbReference type="GO" id="GO:0016758">
    <property type="term" value="F:hexosyltransferase activity"/>
    <property type="evidence" value="ECO:0007669"/>
    <property type="project" value="TreeGrafter"/>
</dbReference>
<dbReference type="EMBL" id="BHVZ01000001">
    <property type="protein sequence ID" value="GCB28618.1"/>
    <property type="molecule type" value="Genomic_DNA"/>
</dbReference>
<dbReference type="Proteomes" id="UP000287361">
    <property type="component" value="Unassembled WGS sequence"/>
</dbReference>
<dbReference type="CDD" id="cd03817">
    <property type="entry name" value="GT4_UGDG-like"/>
    <property type="match status" value="1"/>
</dbReference>
<keyword evidence="3" id="KW-0808">Transferase</keyword>
<dbReference type="InterPro" id="IPR050194">
    <property type="entry name" value="Glycosyltransferase_grp1"/>
</dbReference>
<dbReference type="InterPro" id="IPR001296">
    <property type="entry name" value="Glyco_trans_1"/>
</dbReference>
<dbReference type="PANTHER" id="PTHR45947:SF3">
    <property type="entry name" value="SULFOQUINOVOSYL TRANSFERASE SQD2"/>
    <property type="match status" value="1"/>
</dbReference>
<evidence type="ECO:0000313" key="4">
    <source>
        <dbReference type="Proteomes" id="UP000287361"/>
    </source>
</evidence>
<dbReference type="Pfam" id="PF00534">
    <property type="entry name" value="Glycos_transf_1"/>
    <property type="match status" value="1"/>
</dbReference>
<evidence type="ECO:0000259" key="2">
    <source>
        <dbReference type="Pfam" id="PF13439"/>
    </source>
</evidence>
<dbReference type="PANTHER" id="PTHR45947">
    <property type="entry name" value="SULFOQUINOVOSYL TRANSFERASE SQD2"/>
    <property type="match status" value="1"/>
</dbReference>
<proteinExistence type="predicted"/>
<dbReference type="InterPro" id="IPR028098">
    <property type="entry name" value="Glyco_trans_4-like_N"/>
</dbReference>
<evidence type="ECO:0000259" key="1">
    <source>
        <dbReference type="Pfam" id="PF00534"/>
    </source>
</evidence>
<keyword evidence="4" id="KW-1185">Reference proteome</keyword>
<gene>
    <name evidence="3" type="ORF">KGMB03357_02790</name>
</gene>
<accession>A0A401LAR2</accession>
<feature type="domain" description="Glycosyl transferase family 1" evidence="1">
    <location>
        <begin position="198"/>
        <end position="359"/>
    </location>
</feature>
<name>A0A401LAR2_9FIRM</name>
<comment type="caution">
    <text evidence="3">The sequence shown here is derived from an EMBL/GenBank/DDBJ whole genome shotgun (WGS) entry which is preliminary data.</text>
</comment>
<feature type="domain" description="Glycosyltransferase subfamily 4-like N-terminal" evidence="2">
    <location>
        <begin position="15"/>
        <end position="183"/>
    </location>
</feature>
<reference evidence="3 4" key="1">
    <citation type="submission" date="2018-10" db="EMBL/GenBank/DDBJ databases">
        <title>Draft Genome Sequence of Anaerotignum sp. KCTC 15736.</title>
        <authorList>
            <person name="Choi S.H."/>
            <person name="Kim J.S."/>
            <person name="Kang S.W."/>
            <person name="Lee J.S."/>
            <person name="Park S.H."/>
        </authorList>
    </citation>
    <scope>NUCLEOTIDE SEQUENCE [LARGE SCALE GENOMIC DNA]</scope>
    <source>
        <strain evidence="3 4">KCTC 15736</strain>
    </source>
</reference>
<protein>
    <submittedName>
        <fullName evidence="3">Glycosyl transferase family 1</fullName>
    </submittedName>
</protein>